<evidence type="ECO:0000256" key="1">
    <source>
        <dbReference type="PROSITE-ProRule" id="PRU00464"/>
    </source>
</evidence>
<evidence type="ECO:0000313" key="3">
    <source>
        <dbReference type="EMBL" id="GHO83939.1"/>
    </source>
</evidence>
<dbReference type="Pfam" id="PF01230">
    <property type="entry name" value="HIT"/>
    <property type="match status" value="1"/>
</dbReference>
<name>A0ABQ3VCY8_9CHLR</name>
<dbReference type="RefSeq" id="WP_201361566.1">
    <property type="nucleotide sequence ID" value="NZ_BNJJ01000004.1"/>
</dbReference>
<dbReference type="PROSITE" id="PS51084">
    <property type="entry name" value="HIT_2"/>
    <property type="match status" value="1"/>
</dbReference>
<dbReference type="Proteomes" id="UP000635565">
    <property type="component" value="Unassembled WGS sequence"/>
</dbReference>
<dbReference type="Gene3D" id="3.30.428.10">
    <property type="entry name" value="HIT-like"/>
    <property type="match status" value="1"/>
</dbReference>
<accession>A0ABQ3VCY8</accession>
<organism evidence="3 4">
    <name type="scientific">Dictyobacter formicarum</name>
    <dbReference type="NCBI Taxonomy" id="2778368"/>
    <lineage>
        <taxon>Bacteria</taxon>
        <taxon>Bacillati</taxon>
        <taxon>Chloroflexota</taxon>
        <taxon>Ktedonobacteria</taxon>
        <taxon>Ktedonobacterales</taxon>
        <taxon>Dictyobacteraceae</taxon>
        <taxon>Dictyobacter</taxon>
    </lineage>
</organism>
<sequence length="171" mass="18893">MAQYMHDAHCFSCQVIAGNVSQPGGVLFENEYWTVRSRSYPVFIPGYLFIILKRHCENITQLTEEEAGALGPTIKRTCSAIEHVIGPERIYVASYGEGVKHIHFHITPRTASMPAGNGAVFLYHRCRELLYRLGMKSVAYSEADTLQTVSLLKAHLSGNSSAESASSVEKA</sequence>
<evidence type="ECO:0000313" key="4">
    <source>
        <dbReference type="Proteomes" id="UP000635565"/>
    </source>
</evidence>
<evidence type="ECO:0000259" key="2">
    <source>
        <dbReference type="PROSITE" id="PS51084"/>
    </source>
</evidence>
<proteinExistence type="predicted"/>
<keyword evidence="4" id="KW-1185">Reference proteome</keyword>
<dbReference type="PANTHER" id="PTHR46648">
    <property type="entry name" value="HIT FAMILY PROTEIN 1"/>
    <property type="match status" value="1"/>
</dbReference>
<dbReference type="EMBL" id="BNJJ01000004">
    <property type="protein sequence ID" value="GHO83939.1"/>
    <property type="molecule type" value="Genomic_DNA"/>
</dbReference>
<dbReference type="InterPro" id="IPR036265">
    <property type="entry name" value="HIT-like_sf"/>
</dbReference>
<dbReference type="InterPro" id="IPR011146">
    <property type="entry name" value="HIT-like"/>
</dbReference>
<feature type="short sequence motif" description="Histidine triad motif" evidence="1">
    <location>
        <begin position="101"/>
        <end position="105"/>
    </location>
</feature>
<feature type="domain" description="HIT" evidence="2">
    <location>
        <begin position="11"/>
        <end position="120"/>
    </location>
</feature>
<dbReference type="PANTHER" id="PTHR46648:SF1">
    <property type="entry name" value="ADENOSINE 5'-MONOPHOSPHORAMIDASE HNT1"/>
    <property type="match status" value="1"/>
</dbReference>
<gene>
    <name evidence="3" type="ORF">KSZ_19450</name>
</gene>
<comment type="caution">
    <text evidence="3">The sequence shown here is derived from an EMBL/GenBank/DDBJ whole genome shotgun (WGS) entry which is preliminary data.</text>
</comment>
<dbReference type="InterPro" id="IPR001310">
    <property type="entry name" value="Histidine_triad_HIT"/>
</dbReference>
<dbReference type="SUPFAM" id="SSF54197">
    <property type="entry name" value="HIT-like"/>
    <property type="match status" value="1"/>
</dbReference>
<protein>
    <recommendedName>
        <fullName evidence="2">HIT domain-containing protein</fullName>
    </recommendedName>
</protein>
<reference evidence="3 4" key="1">
    <citation type="journal article" date="2021" name="Int. J. Syst. Evol. Microbiol.">
        <title>Reticulibacter mediterranei gen. nov., sp. nov., within the new family Reticulibacteraceae fam. nov., and Ktedonospora formicarum gen. nov., sp. nov., Ktedonobacter robiniae sp. nov., Dictyobacter formicarum sp. nov. and Dictyobacter arantiisoli sp. nov., belonging to the class Ktedonobacteria.</title>
        <authorList>
            <person name="Yabe S."/>
            <person name="Zheng Y."/>
            <person name="Wang C.M."/>
            <person name="Sakai Y."/>
            <person name="Abe K."/>
            <person name="Yokota A."/>
            <person name="Donadio S."/>
            <person name="Cavaletti L."/>
            <person name="Monciardini P."/>
        </authorList>
    </citation>
    <scope>NUCLEOTIDE SEQUENCE [LARGE SCALE GENOMIC DNA]</scope>
    <source>
        <strain evidence="3 4">SOSP1-9</strain>
    </source>
</reference>